<evidence type="ECO:0000313" key="2">
    <source>
        <dbReference type="EMBL" id="NSL50313.1"/>
    </source>
</evidence>
<evidence type="ECO:0000256" key="1">
    <source>
        <dbReference type="SAM" id="Phobius"/>
    </source>
</evidence>
<dbReference type="InterPro" id="IPR009574">
    <property type="entry name" value="DUF1189"/>
</dbReference>
<comment type="caution">
    <text evidence="2">The sequence shown here is derived from an EMBL/GenBank/DDBJ whole genome shotgun (WGS) entry which is preliminary data.</text>
</comment>
<reference evidence="2" key="1">
    <citation type="submission" date="2020-06" db="EMBL/GenBank/DDBJ databases">
        <title>A novel thermopfilic bacterium from Erzurum, Turkey.</title>
        <authorList>
            <person name="Adiguzel A."/>
            <person name="Ay H."/>
            <person name="Baltaci M.O."/>
        </authorList>
    </citation>
    <scope>NUCLEOTIDE SEQUENCE</scope>
    <source>
        <strain evidence="2">P2</strain>
    </source>
</reference>
<dbReference type="Proteomes" id="UP000625804">
    <property type="component" value="Unassembled WGS sequence"/>
</dbReference>
<keyword evidence="1" id="KW-0812">Transmembrane</keyword>
<gene>
    <name evidence="2" type="ORF">HR057_00865</name>
</gene>
<keyword evidence="3" id="KW-1185">Reference proteome</keyword>
<feature type="transmembrane region" description="Helical" evidence="1">
    <location>
        <begin position="153"/>
        <end position="171"/>
    </location>
</feature>
<organism evidence="2 3">
    <name type="scientific">Calidifontibacillus erzurumensis</name>
    <dbReference type="NCBI Taxonomy" id="2741433"/>
    <lineage>
        <taxon>Bacteria</taxon>
        <taxon>Bacillati</taxon>
        <taxon>Bacillota</taxon>
        <taxon>Bacilli</taxon>
        <taxon>Bacillales</taxon>
        <taxon>Bacillaceae</taxon>
        <taxon>Calidifontibacillus/Schinkia group</taxon>
        <taxon>Calidifontibacillus</taxon>
    </lineage>
</organism>
<keyword evidence="1" id="KW-0472">Membrane</keyword>
<keyword evidence="1" id="KW-1133">Transmembrane helix</keyword>
<protein>
    <submittedName>
        <fullName evidence="2">DUF1189 domain-containing protein</fullName>
    </submittedName>
</protein>
<feature type="transmembrane region" description="Helical" evidence="1">
    <location>
        <begin position="177"/>
        <end position="194"/>
    </location>
</feature>
<feature type="transmembrane region" description="Helical" evidence="1">
    <location>
        <begin position="226"/>
        <end position="247"/>
    </location>
</feature>
<dbReference type="AlphaFoldDB" id="A0A8J8GD89"/>
<dbReference type="Pfam" id="PF06691">
    <property type="entry name" value="DUF1189"/>
    <property type="match status" value="1"/>
</dbReference>
<dbReference type="EMBL" id="JABTTE010000001">
    <property type="protein sequence ID" value="NSL50313.1"/>
    <property type="molecule type" value="Genomic_DNA"/>
</dbReference>
<proteinExistence type="predicted"/>
<sequence length="266" mass="30180">MNVFKQFYKSLYSPKDMALFRFQGIGKTIGYVFLLMFICSSITAVSIGNDLRKFSAMAIDKIATDLPEFTLKNSELTSELDSPLITENYGFTFIFDTTGELTAEDVFTYTNAIGLLKNEAVFVSETERQRLPYSTFGNLTINKEMLIKSTEQFKTIILILLPIAFIFMYLLQTSFKLIGISFLALIGLIIANQLKRSLPYSALWILSAYAVTIPTLFFAITDALKIHIPFAIFLYWMTASIVLYLIIVEIPKSKQSQHNDDPKLPE</sequence>
<dbReference type="RefSeq" id="WP_173729507.1">
    <property type="nucleotide sequence ID" value="NZ_JABTTE010000001.1"/>
</dbReference>
<evidence type="ECO:0000313" key="3">
    <source>
        <dbReference type="Proteomes" id="UP000625804"/>
    </source>
</evidence>
<name>A0A8J8GD89_9BACI</name>
<feature type="transmembrane region" description="Helical" evidence="1">
    <location>
        <begin position="201"/>
        <end position="220"/>
    </location>
</feature>
<accession>A0A8J8GD89</accession>
<feature type="transmembrane region" description="Helical" evidence="1">
    <location>
        <begin position="29"/>
        <end position="47"/>
    </location>
</feature>